<dbReference type="SMART" id="SM00382">
    <property type="entry name" value="AAA"/>
    <property type="match status" value="1"/>
</dbReference>
<dbReference type="InterPro" id="IPR005654">
    <property type="entry name" value="ATPase_AFG1-like"/>
</dbReference>
<proteinExistence type="inferred from homology"/>
<dbReference type="Gene3D" id="3.40.50.300">
    <property type="entry name" value="P-loop containing nucleotide triphosphate hydrolases"/>
    <property type="match status" value="1"/>
</dbReference>
<evidence type="ECO:0000256" key="2">
    <source>
        <dbReference type="ARBA" id="ARBA00022741"/>
    </source>
</evidence>
<dbReference type="GO" id="GO:0005524">
    <property type="term" value="F:ATP binding"/>
    <property type="evidence" value="ECO:0007669"/>
    <property type="project" value="UniProtKB-KW"/>
</dbReference>
<comment type="similarity">
    <text evidence="1">Belongs to the AFG1 ATPase family.</text>
</comment>
<feature type="domain" description="AAA+ ATPase" evidence="4">
    <location>
        <begin position="155"/>
        <end position="376"/>
    </location>
</feature>
<sequence length="575" mass="60663">MAWRRCLGAPARGARGVAYKVGPLSRISAAAAGRLIQAFAGRPELRQGQDRSPTAQTAVAAAARSVGSRGPSLAGATVGPPVGAAEWAAADGALAAGRLGALPPETAKAACGGPGALHEHLVSSGRLQSDVAQKEVLAELSRVFEGCACAGAGPRPQGVYLYGPVGTGKTLLLDIFLASLRQGLPHLRTHRAHLHDFLRAVHAELHRKRQLEPVSLHGAVAGDGLSRAPSAWPLGFTESDDDSYGGQSPFFNVLPARWWLLGEEDDRGRRRTGMAAGWVHASRCGGTATSVESLGRALAAKLDVLCFDEVAITTIQDCVVLGPLLRALCRRGVVLVATSNRAPNELYTGGLNRHVHLPPLVDAIRGHCRLHRIASEADHRMRIATSDGPASPAVALWRCAEGSSEGGAFLDAWWEQATGSSPLSGELRPVAVGYGRKLPVVQSRCGTCARFRFEDLCASALGACDFAELCGHFPALLVDGVPRLRAGAHSEAQRWIWLLDCCYELRTQLVLTSAADGPADLVDLHSVAAVGAGGGRSLQEVSFAVARANSRLHEMQTMAFQRACAERRSEAARAE</sequence>
<dbReference type="GO" id="GO:0016887">
    <property type="term" value="F:ATP hydrolysis activity"/>
    <property type="evidence" value="ECO:0007669"/>
    <property type="project" value="InterPro"/>
</dbReference>
<dbReference type="NCBIfam" id="NF040713">
    <property type="entry name" value="ZapE"/>
    <property type="match status" value="1"/>
</dbReference>
<evidence type="ECO:0000256" key="1">
    <source>
        <dbReference type="ARBA" id="ARBA00010322"/>
    </source>
</evidence>
<gene>
    <name evidence="5" type="ORF">AMON00008_LOCUS61801</name>
</gene>
<keyword evidence="3" id="KW-0067">ATP-binding</keyword>
<dbReference type="EMBL" id="HBNR01086282">
    <property type="protein sequence ID" value="CAE4664176.1"/>
    <property type="molecule type" value="Transcribed_RNA"/>
</dbReference>
<evidence type="ECO:0000313" key="5">
    <source>
        <dbReference type="EMBL" id="CAE4664176.1"/>
    </source>
</evidence>
<protein>
    <recommendedName>
        <fullName evidence="4">AAA+ ATPase domain-containing protein</fullName>
    </recommendedName>
</protein>
<dbReference type="SUPFAM" id="SSF52540">
    <property type="entry name" value="P-loop containing nucleoside triphosphate hydrolases"/>
    <property type="match status" value="1"/>
</dbReference>
<dbReference type="InterPro" id="IPR003593">
    <property type="entry name" value="AAA+_ATPase"/>
</dbReference>
<dbReference type="PANTHER" id="PTHR12169:SF6">
    <property type="entry name" value="AFG1-LIKE ATPASE"/>
    <property type="match status" value="1"/>
</dbReference>
<accession>A0A7S4T3Q8</accession>
<organism evidence="5">
    <name type="scientific">Alexandrium monilatum</name>
    <dbReference type="NCBI Taxonomy" id="311494"/>
    <lineage>
        <taxon>Eukaryota</taxon>
        <taxon>Sar</taxon>
        <taxon>Alveolata</taxon>
        <taxon>Dinophyceae</taxon>
        <taxon>Gonyaulacales</taxon>
        <taxon>Pyrocystaceae</taxon>
        <taxon>Alexandrium</taxon>
    </lineage>
</organism>
<dbReference type="AlphaFoldDB" id="A0A7S4T3Q8"/>
<reference evidence="5" key="1">
    <citation type="submission" date="2021-01" db="EMBL/GenBank/DDBJ databases">
        <authorList>
            <person name="Corre E."/>
            <person name="Pelletier E."/>
            <person name="Niang G."/>
            <person name="Scheremetjew M."/>
            <person name="Finn R."/>
            <person name="Kale V."/>
            <person name="Holt S."/>
            <person name="Cochrane G."/>
            <person name="Meng A."/>
            <person name="Brown T."/>
            <person name="Cohen L."/>
        </authorList>
    </citation>
    <scope>NUCLEOTIDE SEQUENCE</scope>
    <source>
        <strain evidence="5">CCMP3105</strain>
    </source>
</reference>
<dbReference type="InterPro" id="IPR027417">
    <property type="entry name" value="P-loop_NTPase"/>
</dbReference>
<name>A0A7S4T3Q8_9DINO</name>
<dbReference type="GO" id="GO:0005739">
    <property type="term" value="C:mitochondrion"/>
    <property type="evidence" value="ECO:0007669"/>
    <property type="project" value="TreeGrafter"/>
</dbReference>
<keyword evidence="2" id="KW-0547">Nucleotide-binding</keyword>
<evidence type="ECO:0000259" key="4">
    <source>
        <dbReference type="SMART" id="SM00382"/>
    </source>
</evidence>
<evidence type="ECO:0000256" key="3">
    <source>
        <dbReference type="ARBA" id="ARBA00022840"/>
    </source>
</evidence>
<dbReference type="Pfam" id="PF03969">
    <property type="entry name" value="AFG1_ATPase"/>
    <property type="match status" value="1"/>
</dbReference>
<dbReference type="PANTHER" id="PTHR12169">
    <property type="entry name" value="ATPASE N2B"/>
    <property type="match status" value="1"/>
</dbReference>